<proteinExistence type="predicted"/>
<comment type="caution">
    <text evidence="1">The sequence shown here is derived from an EMBL/GenBank/DDBJ whole genome shotgun (WGS) entry which is preliminary data.</text>
</comment>
<dbReference type="STRING" id="525245.HMPREF0044_0154"/>
<organism evidence="1 2">
    <name type="scientific">Gleimia coleocanis DSM 15436</name>
    <dbReference type="NCBI Taxonomy" id="525245"/>
    <lineage>
        <taxon>Bacteria</taxon>
        <taxon>Bacillati</taxon>
        <taxon>Actinomycetota</taxon>
        <taxon>Actinomycetes</taxon>
        <taxon>Actinomycetales</taxon>
        <taxon>Actinomycetaceae</taxon>
        <taxon>Gleimia</taxon>
    </lineage>
</organism>
<dbReference type="HOGENOM" id="CLU_3228319_0_0_11"/>
<accession>C0VYB4</accession>
<sequence>MGSSVGIFLFLKGRLVGFVPRLVSLGFSEGAPASTHHIKQSTL</sequence>
<keyword evidence="2" id="KW-1185">Reference proteome</keyword>
<reference evidence="1 2" key="1">
    <citation type="submission" date="2009-01" db="EMBL/GenBank/DDBJ databases">
        <authorList>
            <person name="Qin X."/>
            <person name="Bachman B."/>
            <person name="Battles P."/>
            <person name="Bell A."/>
            <person name="Bess C."/>
            <person name="Bickham C."/>
            <person name="Chaboub L."/>
            <person name="Chen D."/>
            <person name="Coyle M."/>
            <person name="Deiros D.R."/>
            <person name="Dinh H."/>
            <person name="Forbes L."/>
            <person name="Fowler G."/>
            <person name="Francisco L."/>
            <person name="Fu Q."/>
            <person name="Gubbala S."/>
            <person name="Hale W."/>
            <person name="Han Y."/>
            <person name="Hemphill L."/>
            <person name="Highlander S.K."/>
            <person name="Hirani K."/>
            <person name="Hogues M."/>
            <person name="Jackson L."/>
            <person name="Jakkamsetti A."/>
            <person name="Javaid M."/>
            <person name="Jiang H."/>
            <person name="Korchina V."/>
            <person name="Kovar C."/>
            <person name="Lara F."/>
            <person name="Lee S."/>
            <person name="Mata R."/>
            <person name="Mathew T."/>
            <person name="Moen C."/>
            <person name="Morales K."/>
            <person name="Munidasa M."/>
            <person name="Nazareth L."/>
            <person name="Ngo R."/>
            <person name="Nguyen L."/>
            <person name="Okwuonu G."/>
            <person name="Ongeri F."/>
            <person name="Patil S."/>
            <person name="Petrosino J."/>
            <person name="Pham C."/>
            <person name="Pham P."/>
            <person name="Pu L.-L."/>
            <person name="Puazo M."/>
            <person name="Raj R."/>
            <person name="Reid J."/>
            <person name="Rouhana J."/>
            <person name="Saada N."/>
            <person name="Shang Y."/>
            <person name="Simmons D."/>
            <person name="Thornton R."/>
            <person name="Warren J."/>
            <person name="Weissenberger G."/>
            <person name="Zhang J."/>
            <person name="Zhang L."/>
            <person name="Zhou C."/>
            <person name="Zhu D."/>
            <person name="Muzny D."/>
            <person name="Worley K."/>
            <person name="Gibbs R."/>
        </authorList>
    </citation>
    <scope>NUCLEOTIDE SEQUENCE [LARGE SCALE GENOMIC DNA]</scope>
    <source>
        <strain evidence="1 2">DSM 15436</strain>
    </source>
</reference>
<protein>
    <submittedName>
        <fullName evidence="1">Uncharacterized protein</fullName>
    </submittedName>
</protein>
<dbReference type="Proteomes" id="UP000010301">
    <property type="component" value="Unassembled WGS sequence"/>
</dbReference>
<dbReference type="AlphaFoldDB" id="C0VYB4"/>
<evidence type="ECO:0000313" key="2">
    <source>
        <dbReference type="Proteomes" id="UP000010301"/>
    </source>
</evidence>
<name>C0VYB4_9ACTO</name>
<gene>
    <name evidence="1" type="ORF">HMPREF0044_0154</name>
</gene>
<dbReference type="EMBL" id="ACFG01000004">
    <property type="protein sequence ID" value="EEH64417.1"/>
    <property type="molecule type" value="Genomic_DNA"/>
</dbReference>
<evidence type="ECO:0000313" key="1">
    <source>
        <dbReference type="EMBL" id="EEH64417.1"/>
    </source>
</evidence>